<dbReference type="PANTHER" id="PTHR11575:SF24">
    <property type="entry name" value="5'-NUCLEOTIDASE"/>
    <property type="match status" value="1"/>
</dbReference>
<feature type="domain" description="5'-Nucleotidase C-terminal" evidence="1">
    <location>
        <begin position="272"/>
        <end position="406"/>
    </location>
</feature>
<dbReference type="PRINTS" id="PR01607">
    <property type="entry name" value="APYRASEFAMLY"/>
</dbReference>
<gene>
    <name evidence="2" type="ORF">SAMN06269185_0545</name>
</gene>
<evidence type="ECO:0000259" key="1">
    <source>
        <dbReference type="Pfam" id="PF02872"/>
    </source>
</evidence>
<dbReference type="RefSeq" id="WP_097007562.1">
    <property type="nucleotide sequence ID" value="NZ_OBEJ01000001.1"/>
</dbReference>
<dbReference type="GO" id="GO:0009166">
    <property type="term" value="P:nucleotide catabolic process"/>
    <property type="evidence" value="ECO:0007669"/>
    <property type="project" value="InterPro"/>
</dbReference>
<organism evidence="2 3">
    <name type="scientific">Natronoarchaeum philippinense</name>
    <dbReference type="NCBI Taxonomy" id="558529"/>
    <lineage>
        <taxon>Archaea</taxon>
        <taxon>Methanobacteriati</taxon>
        <taxon>Methanobacteriota</taxon>
        <taxon>Stenosarchaea group</taxon>
        <taxon>Halobacteria</taxon>
        <taxon>Halobacteriales</taxon>
        <taxon>Natronoarchaeaceae</taxon>
    </lineage>
</organism>
<dbReference type="Gene3D" id="3.90.780.10">
    <property type="entry name" value="5'-Nucleotidase, C-terminal domain"/>
    <property type="match status" value="1"/>
</dbReference>
<dbReference type="PANTHER" id="PTHR11575">
    <property type="entry name" value="5'-NUCLEOTIDASE-RELATED"/>
    <property type="match status" value="1"/>
</dbReference>
<dbReference type="OrthoDB" id="21342at2157"/>
<dbReference type="AlphaFoldDB" id="A0A285N4L0"/>
<dbReference type="Pfam" id="PF02872">
    <property type="entry name" value="5_nucleotid_C"/>
    <property type="match status" value="1"/>
</dbReference>
<dbReference type="GO" id="GO:0016787">
    <property type="term" value="F:hydrolase activity"/>
    <property type="evidence" value="ECO:0007669"/>
    <property type="project" value="InterPro"/>
</dbReference>
<evidence type="ECO:0000313" key="3">
    <source>
        <dbReference type="Proteomes" id="UP000219453"/>
    </source>
</evidence>
<dbReference type="InterPro" id="IPR006179">
    <property type="entry name" value="5_nucleotidase/apyrase"/>
</dbReference>
<protein>
    <submittedName>
        <fullName evidence="2">2',3'-cyclic-nucleotide 2'-phosphodiesterase/5'-or 3'-nucleotidase, 5'-nucleotidase family</fullName>
    </submittedName>
</protein>
<dbReference type="EMBL" id="OBEJ01000001">
    <property type="protein sequence ID" value="SNZ04392.1"/>
    <property type="molecule type" value="Genomic_DNA"/>
</dbReference>
<dbReference type="Proteomes" id="UP000219453">
    <property type="component" value="Unassembled WGS sequence"/>
</dbReference>
<keyword evidence="3" id="KW-1185">Reference proteome</keyword>
<dbReference type="InterPro" id="IPR029052">
    <property type="entry name" value="Metallo-depent_PP-like"/>
</dbReference>
<reference evidence="3" key="1">
    <citation type="submission" date="2017-09" db="EMBL/GenBank/DDBJ databases">
        <authorList>
            <person name="Varghese N."/>
            <person name="Submissions S."/>
        </authorList>
    </citation>
    <scope>NUCLEOTIDE SEQUENCE [LARGE SCALE GENOMIC DNA]</scope>
    <source>
        <strain evidence="3">DSM 27208</strain>
    </source>
</reference>
<dbReference type="InterPro" id="IPR008334">
    <property type="entry name" value="5'-Nucleotdase_C"/>
</dbReference>
<dbReference type="Gene3D" id="3.60.21.10">
    <property type="match status" value="1"/>
</dbReference>
<dbReference type="InterPro" id="IPR036907">
    <property type="entry name" value="5'-Nucleotdase_C_sf"/>
</dbReference>
<evidence type="ECO:0000313" key="2">
    <source>
        <dbReference type="EMBL" id="SNZ04392.1"/>
    </source>
</evidence>
<sequence length="447" mass="47859">MTRLLHYTDLEGVYDDPESFGRLVGCLDTLREDALVVGAGDDMAPSVSTTVIGATAPSAALGALDPDIETFGNHDFDHGVDFALTVASETPATYVSANLRVDGHRFGHGHGVEPWTVRDVDGTRVGVFGVTTTELAAVSDGTLPIEVTDPVAASRDAVAALREAGAEVVVCLAHLGDDQQIARETEVDVICGGHVAPARSERIDGTLLVRPDIEGRSVFEIDLDDREATLHDTDAFPPAERGVDAIHSFRREAGLDEPVARLDAPVELPEYNGAGETRIGNFVADAIRWDGDADVGIYHDGGLRGDRFPAGEVTAFDLASTVPFTDSLCILDVSGDRLRAVLRQLDGRCLGLADERSWFGNVSGARIVRNASDGTLVEATVDGAPIDDDRHYSLALPSYLSTSDHVIDAVGEDDVVRRTDVPVYESVIEYAREFGVAPEVEGRMRER</sequence>
<accession>A0A285N4L0</accession>
<proteinExistence type="predicted"/>
<name>A0A285N4L0_NATPI</name>
<dbReference type="SUPFAM" id="SSF56300">
    <property type="entry name" value="Metallo-dependent phosphatases"/>
    <property type="match status" value="1"/>
</dbReference>
<dbReference type="SUPFAM" id="SSF55816">
    <property type="entry name" value="5'-nucleotidase (syn. UDP-sugar hydrolase), C-terminal domain"/>
    <property type="match status" value="1"/>
</dbReference>